<dbReference type="InterPro" id="IPR007739">
    <property type="entry name" value="RgpF"/>
</dbReference>
<name>A0A0N7KWX5_9HYPH</name>
<reference evidence="1" key="1">
    <citation type="journal article" date="2015" name="Proc. Natl. Acad. Sci. U.S.A.">
        <title>Bacterial clade with the ribosomal RNA operon on a small plasmid rather than the chromosome.</title>
        <authorList>
            <person name="Anda M."/>
            <person name="Ohtsubo Y."/>
            <person name="Okubo T."/>
            <person name="Sugawara M."/>
            <person name="Nagata Y."/>
            <person name="Tsuda M."/>
            <person name="Minamisawa K."/>
            <person name="Mitsui H."/>
        </authorList>
    </citation>
    <scope>NUCLEOTIDE SEQUENCE</scope>
    <source>
        <strain evidence="1">DSM 21988</strain>
    </source>
</reference>
<dbReference type="RefSeq" id="WP_060610473.1">
    <property type="nucleotide sequence ID" value="NZ_BBWQ01000025.1"/>
</dbReference>
<evidence type="ECO:0000313" key="1">
    <source>
        <dbReference type="EMBL" id="BAT25337.1"/>
    </source>
</evidence>
<sequence length="305" mass="33592">MTSVTVFVHIHYPDTWAPIRDRLQACMAIPYRIVLTTTSDPDQFDPPKSEYLLAMSTYPTENRGRDVLPFLEMLRRAEPFDVGLKLHGKKSLHRLDGVSWRDALLQSLLPSADEVAAIVSRIASDPGIGIVAPDNSLCSLDRHIGRNMGAMRKIASRLRVDLETLLAKTPYFAAGTMFWFRSDAFQALGQLDYAGAFPAEKGQTDGTAAHAFERLFPAIAGQAGAATVTASMIPALPDGLTSDALKANALDVLDTDSVHVRRPSRLGVFVMRYLWFVTPFYAAMPVSVRRLVKRVSSDAFHSNGR</sequence>
<organism evidence="1">
    <name type="scientific">Aureimonas altamirensis</name>
    <dbReference type="NCBI Taxonomy" id="370622"/>
    <lineage>
        <taxon>Bacteria</taxon>
        <taxon>Pseudomonadati</taxon>
        <taxon>Pseudomonadota</taxon>
        <taxon>Alphaproteobacteria</taxon>
        <taxon>Hyphomicrobiales</taxon>
        <taxon>Aurantimonadaceae</taxon>
        <taxon>Aureimonas</taxon>
    </lineage>
</organism>
<dbReference type="EMBL" id="LC066369">
    <property type="protein sequence ID" value="BAT25337.1"/>
    <property type="molecule type" value="Genomic_DNA"/>
</dbReference>
<proteinExistence type="predicted"/>
<evidence type="ECO:0008006" key="2">
    <source>
        <dbReference type="Google" id="ProtNLM"/>
    </source>
</evidence>
<dbReference type="Pfam" id="PF05045">
    <property type="entry name" value="RgpF"/>
    <property type="match status" value="1"/>
</dbReference>
<protein>
    <recommendedName>
        <fullName evidence="2">Rhamnan synthesis protein F</fullName>
    </recommendedName>
</protein>
<dbReference type="AlphaFoldDB" id="A0A0N7KWX5"/>
<accession>A0A0N7KWX5</accession>